<dbReference type="InterPro" id="IPR001689">
    <property type="entry name" value="Flag_FliM"/>
</dbReference>
<evidence type="ECO:0000313" key="12">
    <source>
        <dbReference type="EMBL" id="SDF49818.1"/>
    </source>
</evidence>
<feature type="compositionally biased region" description="Low complexity" evidence="10">
    <location>
        <begin position="1"/>
        <end position="17"/>
    </location>
</feature>
<dbReference type="Proteomes" id="UP000198863">
    <property type="component" value="Unassembled WGS sequence"/>
</dbReference>
<evidence type="ECO:0000259" key="11">
    <source>
        <dbReference type="Pfam" id="PF01052"/>
    </source>
</evidence>
<dbReference type="PANTHER" id="PTHR30034">
    <property type="entry name" value="FLAGELLAR MOTOR SWITCH PROTEIN FLIM"/>
    <property type="match status" value="1"/>
</dbReference>
<evidence type="ECO:0000313" key="13">
    <source>
        <dbReference type="Proteomes" id="UP000198863"/>
    </source>
</evidence>
<evidence type="ECO:0000256" key="3">
    <source>
        <dbReference type="ARBA" id="ARBA00011049"/>
    </source>
</evidence>
<dbReference type="PIRSF" id="PIRSF002888">
    <property type="entry name" value="FliM"/>
    <property type="match status" value="1"/>
</dbReference>
<evidence type="ECO:0000256" key="2">
    <source>
        <dbReference type="ARBA" id="ARBA00004202"/>
    </source>
</evidence>
<keyword evidence="9" id="KW-0975">Bacterial flagellum</keyword>
<keyword evidence="8" id="KW-0472">Membrane</keyword>
<dbReference type="Pfam" id="PF02154">
    <property type="entry name" value="FliM"/>
    <property type="match status" value="1"/>
</dbReference>
<dbReference type="GO" id="GO:0071978">
    <property type="term" value="P:bacterial-type flagellum-dependent swarming motility"/>
    <property type="evidence" value="ECO:0007669"/>
    <property type="project" value="TreeGrafter"/>
</dbReference>
<reference evidence="13" key="1">
    <citation type="submission" date="2016-10" db="EMBL/GenBank/DDBJ databases">
        <authorList>
            <person name="Varghese N."/>
            <person name="Submissions S."/>
        </authorList>
    </citation>
    <scope>NUCLEOTIDE SEQUENCE [LARGE SCALE GENOMIC DNA]</scope>
    <source>
        <strain evidence="13">DSM 44526</strain>
    </source>
</reference>
<dbReference type="GO" id="GO:0003774">
    <property type="term" value="F:cytoskeletal motor activity"/>
    <property type="evidence" value="ECO:0007669"/>
    <property type="project" value="InterPro"/>
</dbReference>
<name>A0A1G7LJZ0_9ACTN</name>
<dbReference type="Gene3D" id="3.40.1550.10">
    <property type="entry name" value="CheC-like"/>
    <property type="match status" value="1"/>
</dbReference>
<keyword evidence="7" id="KW-0283">Flagellar rotation</keyword>
<dbReference type="GO" id="GO:0050918">
    <property type="term" value="P:positive chemotaxis"/>
    <property type="evidence" value="ECO:0007669"/>
    <property type="project" value="TreeGrafter"/>
</dbReference>
<keyword evidence="6" id="KW-0145">Chemotaxis</keyword>
<dbReference type="CDD" id="cd17908">
    <property type="entry name" value="FliM"/>
    <property type="match status" value="1"/>
</dbReference>
<dbReference type="EMBL" id="FNCF01000001">
    <property type="protein sequence ID" value="SDF49818.1"/>
    <property type="molecule type" value="Genomic_DNA"/>
</dbReference>
<keyword evidence="13" id="KW-1185">Reference proteome</keyword>
<evidence type="ECO:0000256" key="6">
    <source>
        <dbReference type="ARBA" id="ARBA00022500"/>
    </source>
</evidence>
<evidence type="ECO:0000256" key="5">
    <source>
        <dbReference type="ARBA" id="ARBA00022475"/>
    </source>
</evidence>
<evidence type="ECO:0000256" key="1">
    <source>
        <dbReference type="ARBA" id="ARBA00004117"/>
    </source>
</evidence>
<feature type="region of interest" description="Disordered" evidence="10">
    <location>
        <begin position="1"/>
        <end position="20"/>
    </location>
</feature>
<keyword evidence="12" id="KW-0966">Cell projection</keyword>
<dbReference type="InterPro" id="IPR028976">
    <property type="entry name" value="CheC-like_sf"/>
</dbReference>
<dbReference type="SUPFAM" id="SSF103039">
    <property type="entry name" value="CheC-like"/>
    <property type="match status" value="1"/>
</dbReference>
<dbReference type="SUPFAM" id="SSF101801">
    <property type="entry name" value="Surface presentation of antigens (SPOA)"/>
    <property type="match status" value="1"/>
</dbReference>
<dbReference type="PANTHER" id="PTHR30034:SF6">
    <property type="entry name" value="YOP PROTEINS TRANSLOCATION PROTEIN Q"/>
    <property type="match status" value="1"/>
</dbReference>
<dbReference type="Pfam" id="PF01052">
    <property type="entry name" value="FliMN_C"/>
    <property type="match status" value="1"/>
</dbReference>
<organism evidence="12 13">
    <name type="scientific">Klenkia brasiliensis</name>
    <dbReference type="NCBI Taxonomy" id="333142"/>
    <lineage>
        <taxon>Bacteria</taxon>
        <taxon>Bacillati</taxon>
        <taxon>Actinomycetota</taxon>
        <taxon>Actinomycetes</taxon>
        <taxon>Geodermatophilales</taxon>
        <taxon>Geodermatophilaceae</taxon>
        <taxon>Klenkia</taxon>
    </lineage>
</organism>
<sequence length="322" mass="35219">MTLADAAPAPRGAALMASRRRRGEARSYDFRRPTKLSRDHVRVLQNLLESFARQTATNLTQVLRTEVKVELGGIDQFAYDDYIAHLDNPVFMSVISFEPLRGRGLLTWSMDVAMAMIDLLLGGSGSADQPQRPMTGMETRLAKYPVERVLYELGVALRPVVRLDFGLEGFEYQPQLAQLAVSSETVVVSSFSLTLGDRETEATLMLPFAPFAPALHGATSPQLSAQALRERQQATDALSERLGAVPVEVNARFRPITVPSADLLGLAVGDVLLLRHPRDSPLEVTTNDVVFAHAVASNHRRRLAAEIVATPPSSASTARDHQ</sequence>
<keyword evidence="12" id="KW-0969">Cilium</keyword>
<comment type="similarity">
    <text evidence="3">Belongs to the FliM family.</text>
</comment>
<evidence type="ECO:0000256" key="10">
    <source>
        <dbReference type="SAM" id="MobiDB-lite"/>
    </source>
</evidence>
<comment type="subcellular location">
    <subcellularLocation>
        <location evidence="1">Bacterial flagellum basal body</location>
    </subcellularLocation>
    <subcellularLocation>
        <location evidence="2">Cell membrane</location>
        <topology evidence="2">Peripheral membrane protein</topology>
    </subcellularLocation>
</comment>
<dbReference type="GO" id="GO:0009425">
    <property type="term" value="C:bacterial-type flagellum basal body"/>
    <property type="evidence" value="ECO:0007669"/>
    <property type="project" value="UniProtKB-SubCell"/>
</dbReference>
<feature type="domain" description="Flagellar motor switch protein FliN-like C-terminal" evidence="11">
    <location>
        <begin position="240"/>
        <end position="308"/>
    </location>
</feature>
<dbReference type="AlphaFoldDB" id="A0A1G7LJZ0"/>
<evidence type="ECO:0000256" key="7">
    <source>
        <dbReference type="ARBA" id="ARBA00022779"/>
    </source>
</evidence>
<dbReference type="RefSeq" id="WP_242658059.1">
    <property type="nucleotide sequence ID" value="NZ_FNCF01000001.1"/>
</dbReference>
<keyword evidence="5" id="KW-1003">Cell membrane</keyword>
<protein>
    <recommendedName>
        <fullName evidence="4">Flagellar motor switch protein FliM</fullName>
    </recommendedName>
</protein>
<accession>A0A1G7LJZ0</accession>
<dbReference type="GO" id="GO:0005886">
    <property type="term" value="C:plasma membrane"/>
    <property type="evidence" value="ECO:0007669"/>
    <property type="project" value="UniProtKB-SubCell"/>
</dbReference>
<dbReference type="InterPro" id="IPR001543">
    <property type="entry name" value="FliN-like_C"/>
</dbReference>
<gene>
    <name evidence="12" type="ORF">SAMN05660324_0295</name>
</gene>
<dbReference type="Gene3D" id="2.30.330.10">
    <property type="entry name" value="SpoA-like"/>
    <property type="match status" value="1"/>
</dbReference>
<keyword evidence="12" id="KW-0282">Flagellum</keyword>
<evidence type="ECO:0000256" key="8">
    <source>
        <dbReference type="ARBA" id="ARBA00023136"/>
    </source>
</evidence>
<evidence type="ECO:0000256" key="4">
    <source>
        <dbReference type="ARBA" id="ARBA00021898"/>
    </source>
</evidence>
<dbReference type="InterPro" id="IPR036429">
    <property type="entry name" value="SpoA-like_sf"/>
</dbReference>
<proteinExistence type="inferred from homology"/>
<evidence type="ECO:0000256" key="9">
    <source>
        <dbReference type="ARBA" id="ARBA00023143"/>
    </source>
</evidence>